<name>A0ACC1NQB0_9HYPO</name>
<reference evidence="1" key="1">
    <citation type="submission" date="2022-08" db="EMBL/GenBank/DDBJ databases">
        <title>Genome Sequence of Lecanicillium fungicola.</title>
        <authorList>
            <person name="Buettner E."/>
        </authorList>
    </citation>
    <scope>NUCLEOTIDE SEQUENCE</scope>
    <source>
        <strain evidence="1">Babe33</strain>
    </source>
</reference>
<evidence type="ECO:0000313" key="1">
    <source>
        <dbReference type="EMBL" id="KAJ2980604.1"/>
    </source>
</evidence>
<evidence type="ECO:0000313" key="2">
    <source>
        <dbReference type="Proteomes" id="UP001143910"/>
    </source>
</evidence>
<keyword evidence="2" id="KW-1185">Reference proteome</keyword>
<dbReference type="Proteomes" id="UP001143910">
    <property type="component" value="Unassembled WGS sequence"/>
</dbReference>
<comment type="caution">
    <text evidence="1">The sequence shown here is derived from an EMBL/GenBank/DDBJ whole genome shotgun (WGS) entry which is preliminary data.</text>
</comment>
<sequence length="520" mass="58355">MVALTQPPQHERVEATQAEAPKLRHVIWYKDPGLRKLYFFGTMLCLACATTGYDGSMLNGLQILPVWQEYFNHPTGSILGLFGSIYSIGNLCGMPIVVFLADHYGRKVAILSGIITLVIAVAVQAAAVNFRMFIAARFFVGLGCSLAQGSAPLLLTELCHPQHRARFTAAYNIFWNLGAIIATWLTFGTFTLKNIVFLPWIPESPRWLVSKERDIEALGILAKYHANGDEQDPTVQFEFMEIRETLRLENQNAKDGSYLDFVRTKGNRYRLLLLVALGFFSQWSGNGLTSYYFSIVMKGIGITNTNTQFEINGCNTIVSLIIGLIAASLVDKVGRRPIFLFSTAGMVVCFALWTACSALYTKEHDLPAGKATVAFIFIHSAIYHVAWSGLLVAYTVEIMPYKLRAKGLMVMNFCVQAALVFNQYGPYTDMDKFKSDFNRYINPIGLARLTPRWKFYTIYCVWLAFELVFVYFLFPETKGPTLEEIGQIFDGDDSAAAKISHKLGDLEHIEVRHVHDEKAV</sequence>
<dbReference type="EMBL" id="JANJQO010000186">
    <property type="protein sequence ID" value="KAJ2980604.1"/>
    <property type="molecule type" value="Genomic_DNA"/>
</dbReference>
<gene>
    <name evidence="1" type="ORF">NQ176_g2538</name>
</gene>
<accession>A0ACC1NQB0</accession>
<protein>
    <submittedName>
        <fullName evidence="1">Uncharacterized protein</fullName>
    </submittedName>
</protein>
<organism evidence="1 2">
    <name type="scientific">Zarea fungicola</name>
    <dbReference type="NCBI Taxonomy" id="93591"/>
    <lineage>
        <taxon>Eukaryota</taxon>
        <taxon>Fungi</taxon>
        <taxon>Dikarya</taxon>
        <taxon>Ascomycota</taxon>
        <taxon>Pezizomycotina</taxon>
        <taxon>Sordariomycetes</taxon>
        <taxon>Hypocreomycetidae</taxon>
        <taxon>Hypocreales</taxon>
        <taxon>Cordycipitaceae</taxon>
        <taxon>Zarea</taxon>
    </lineage>
</organism>
<proteinExistence type="predicted"/>